<evidence type="ECO:0000313" key="2">
    <source>
        <dbReference type="EMBL" id="KAA6389408.1"/>
    </source>
</evidence>
<dbReference type="AlphaFoldDB" id="A0A5J4W3K0"/>
<organism evidence="2 3">
    <name type="scientific">Streblomastix strix</name>
    <dbReference type="NCBI Taxonomy" id="222440"/>
    <lineage>
        <taxon>Eukaryota</taxon>
        <taxon>Metamonada</taxon>
        <taxon>Preaxostyla</taxon>
        <taxon>Oxymonadida</taxon>
        <taxon>Streblomastigidae</taxon>
        <taxon>Streblomastix</taxon>
    </lineage>
</organism>
<dbReference type="EMBL" id="SNRW01003601">
    <property type="protein sequence ID" value="KAA6389408.1"/>
    <property type="molecule type" value="Genomic_DNA"/>
</dbReference>
<dbReference type="Proteomes" id="UP000324800">
    <property type="component" value="Unassembled WGS sequence"/>
</dbReference>
<feature type="compositionally biased region" description="Acidic residues" evidence="1">
    <location>
        <begin position="89"/>
        <end position="101"/>
    </location>
</feature>
<reference evidence="2 3" key="1">
    <citation type="submission" date="2019-03" db="EMBL/GenBank/DDBJ databases">
        <title>Single cell metagenomics reveals metabolic interactions within the superorganism composed of flagellate Streblomastix strix and complex community of Bacteroidetes bacteria on its surface.</title>
        <authorList>
            <person name="Treitli S.C."/>
            <person name="Kolisko M."/>
            <person name="Husnik F."/>
            <person name="Keeling P."/>
            <person name="Hampl V."/>
        </authorList>
    </citation>
    <scope>NUCLEOTIDE SEQUENCE [LARGE SCALE GENOMIC DNA]</scope>
    <source>
        <strain evidence="2">ST1C</strain>
    </source>
</reference>
<comment type="caution">
    <text evidence="2">The sequence shown here is derived from an EMBL/GenBank/DDBJ whole genome shotgun (WGS) entry which is preliminary data.</text>
</comment>
<evidence type="ECO:0000256" key="1">
    <source>
        <dbReference type="SAM" id="MobiDB-lite"/>
    </source>
</evidence>
<proteinExistence type="predicted"/>
<name>A0A5J4W3K0_9EUKA</name>
<protein>
    <submittedName>
        <fullName evidence="2">Uncharacterized protein</fullName>
    </submittedName>
</protein>
<sequence>MKDDPRAGYVCPSYCTSKVQLTVDCMCELGSSYPQATCERDKLCIVDLIHQSSTICPCLVVDDPRGESVCNQTEQSDPDPIEPVIPDPSDIDPEDKPDEEDMIKQEEDDQKEKQKEKSNQEIRRNKYKI</sequence>
<feature type="compositionally biased region" description="Basic and acidic residues" evidence="1">
    <location>
        <begin position="102"/>
        <end position="129"/>
    </location>
</feature>
<feature type="region of interest" description="Disordered" evidence="1">
    <location>
        <begin position="66"/>
        <end position="129"/>
    </location>
</feature>
<accession>A0A5J4W3K0</accession>
<evidence type="ECO:0000313" key="3">
    <source>
        <dbReference type="Proteomes" id="UP000324800"/>
    </source>
</evidence>
<gene>
    <name evidence="2" type="ORF">EZS28_015068</name>
</gene>